<keyword evidence="2" id="KW-1185">Reference proteome</keyword>
<dbReference type="EMBL" id="KB467920">
    <property type="protein sequence ID" value="PCH37297.1"/>
    <property type="molecule type" value="Genomic_DNA"/>
</dbReference>
<dbReference type="OrthoDB" id="3269001at2759"/>
<sequence length="189" mass="22260">LACLNLLPNMRYHIDNMFLAGIIPGLRHLHLNEIYSLVAPLVDDFVVLWYCRVCYSKTPLHPKGKTVKCAIIPLVWELPGRRWKTDSGIVALLMYRALADIKNLEWWNWSVRTCDKHRHDAEQWHLAQNESKRLSIYNETGVRWSELLRLLYWDPVKFTTLDPMHALFLNGFRTHVEDVWGISTHIQDD</sequence>
<accession>A0A2H3JMR9</accession>
<dbReference type="AlphaFoldDB" id="A0A2H3JMR9"/>
<evidence type="ECO:0000313" key="2">
    <source>
        <dbReference type="Proteomes" id="UP000218811"/>
    </source>
</evidence>
<feature type="non-terminal residue" evidence="1">
    <location>
        <position position="1"/>
    </location>
</feature>
<gene>
    <name evidence="1" type="ORF">WOLCODRAFT_51862</name>
</gene>
<feature type="non-terminal residue" evidence="1">
    <location>
        <position position="189"/>
    </location>
</feature>
<proteinExistence type="predicted"/>
<dbReference type="STRING" id="742152.A0A2H3JMR9"/>
<organism evidence="1 2">
    <name type="scientific">Wolfiporia cocos (strain MD-104)</name>
    <name type="common">Brown rot fungus</name>
    <dbReference type="NCBI Taxonomy" id="742152"/>
    <lineage>
        <taxon>Eukaryota</taxon>
        <taxon>Fungi</taxon>
        <taxon>Dikarya</taxon>
        <taxon>Basidiomycota</taxon>
        <taxon>Agaricomycotina</taxon>
        <taxon>Agaricomycetes</taxon>
        <taxon>Polyporales</taxon>
        <taxon>Phaeolaceae</taxon>
        <taxon>Wolfiporia</taxon>
    </lineage>
</organism>
<dbReference type="Proteomes" id="UP000218811">
    <property type="component" value="Unassembled WGS sequence"/>
</dbReference>
<evidence type="ECO:0000313" key="1">
    <source>
        <dbReference type="EMBL" id="PCH37297.1"/>
    </source>
</evidence>
<name>A0A2H3JMR9_WOLCO</name>
<dbReference type="OMA" id="WGISTHI"/>
<protein>
    <submittedName>
        <fullName evidence="1">Uncharacterized protein</fullName>
    </submittedName>
</protein>
<reference evidence="1 2" key="1">
    <citation type="journal article" date="2012" name="Science">
        <title>The Paleozoic origin of enzymatic lignin decomposition reconstructed from 31 fungal genomes.</title>
        <authorList>
            <person name="Floudas D."/>
            <person name="Binder M."/>
            <person name="Riley R."/>
            <person name="Barry K."/>
            <person name="Blanchette R.A."/>
            <person name="Henrissat B."/>
            <person name="Martinez A.T."/>
            <person name="Otillar R."/>
            <person name="Spatafora J.W."/>
            <person name="Yadav J.S."/>
            <person name="Aerts A."/>
            <person name="Benoit I."/>
            <person name="Boyd A."/>
            <person name="Carlson A."/>
            <person name="Copeland A."/>
            <person name="Coutinho P.M."/>
            <person name="de Vries R.P."/>
            <person name="Ferreira P."/>
            <person name="Findley K."/>
            <person name="Foster B."/>
            <person name="Gaskell J."/>
            <person name="Glotzer D."/>
            <person name="Gorecki P."/>
            <person name="Heitman J."/>
            <person name="Hesse C."/>
            <person name="Hori C."/>
            <person name="Igarashi K."/>
            <person name="Jurgens J.A."/>
            <person name="Kallen N."/>
            <person name="Kersten P."/>
            <person name="Kohler A."/>
            <person name="Kuees U."/>
            <person name="Kumar T.K.A."/>
            <person name="Kuo A."/>
            <person name="LaButti K."/>
            <person name="Larrondo L.F."/>
            <person name="Lindquist E."/>
            <person name="Ling A."/>
            <person name="Lombard V."/>
            <person name="Lucas S."/>
            <person name="Lundell T."/>
            <person name="Martin R."/>
            <person name="McLaughlin D.J."/>
            <person name="Morgenstern I."/>
            <person name="Morin E."/>
            <person name="Murat C."/>
            <person name="Nagy L.G."/>
            <person name="Nolan M."/>
            <person name="Ohm R.A."/>
            <person name="Patyshakuliyeva A."/>
            <person name="Rokas A."/>
            <person name="Ruiz-Duenas F.J."/>
            <person name="Sabat G."/>
            <person name="Salamov A."/>
            <person name="Samejima M."/>
            <person name="Schmutz J."/>
            <person name="Slot J.C."/>
            <person name="St John F."/>
            <person name="Stenlid J."/>
            <person name="Sun H."/>
            <person name="Sun S."/>
            <person name="Syed K."/>
            <person name="Tsang A."/>
            <person name="Wiebenga A."/>
            <person name="Young D."/>
            <person name="Pisabarro A."/>
            <person name="Eastwood D.C."/>
            <person name="Martin F."/>
            <person name="Cullen D."/>
            <person name="Grigoriev I.V."/>
            <person name="Hibbett D.S."/>
        </authorList>
    </citation>
    <scope>NUCLEOTIDE SEQUENCE [LARGE SCALE GENOMIC DNA]</scope>
    <source>
        <strain evidence="1 2">MD-104</strain>
    </source>
</reference>